<dbReference type="Proteomes" id="UP000789390">
    <property type="component" value="Unassembled WGS sequence"/>
</dbReference>
<comment type="caution">
    <text evidence="2">The sequence shown here is derived from an EMBL/GenBank/DDBJ whole genome shotgun (WGS) entry which is preliminary data.</text>
</comment>
<evidence type="ECO:0000313" key="2">
    <source>
        <dbReference type="EMBL" id="CAH0109450.1"/>
    </source>
</evidence>
<dbReference type="PROSITE" id="PS50866">
    <property type="entry name" value="GOLD"/>
    <property type="match status" value="1"/>
</dbReference>
<dbReference type="SUPFAM" id="SSF101576">
    <property type="entry name" value="Supernatant protein factor (SPF), C-terminal domain"/>
    <property type="match status" value="1"/>
</dbReference>
<gene>
    <name evidence="2" type="ORF">DGAL_LOCUS12928</name>
</gene>
<dbReference type="EMBL" id="CAKKLH010000292">
    <property type="protein sequence ID" value="CAH0109450.1"/>
    <property type="molecule type" value="Genomic_DNA"/>
</dbReference>
<dbReference type="InterPro" id="IPR009038">
    <property type="entry name" value="GOLD_dom"/>
</dbReference>
<dbReference type="PANTHER" id="PTHR23324:SF83">
    <property type="entry name" value="SEC14-LIKE PROTEIN 2"/>
    <property type="match status" value="1"/>
</dbReference>
<name>A0A8J2WN64_9CRUS</name>
<proteinExistence type="predicted"/>
<dbReference type="AlphaFoldDB" id="A0A8J2WN64"/>
<sequence length="129" mass="14860">MGGKVPTSYYLSNNLPVAKDYMKTMTIGAGGKKKMKYDVDIARSILKWEFMTEGGDIKYRIYNKNSNVTNDFVPLSQVDSHMVMEEGEIICYEPGQYTLEFDNTFSYLRSKKLRYHILINPPSSSENVY</sequence>
<dbReference type="OrthoDB" id="1434354at2759"/>
<protein>
    <recommendedName>
        <fullName evidence="1">GOLD domain-containing protein</fullName>
    </recommendedName>
</protein>
<keyword evidence="3" id="KW-1185">Reference proteome</keyword>
<accession>A0A8J2WN64</accession>
<dbReference type="InterPro" id="IPR051064">
    <property type="entry name" value="SEC14/CRAL-TRIO_domain"/>
</dbReference>
<dbReference type="InterPro" id="IPR036598">
    <property type="entry name" value="GOLD_dom_sf"/>
</dbReference>
<organism evidence="2 3">
    <name type="scientific">Daphnia galeata</name>
    <dbReference type="NCBI Taxonomy" id="27404"/>
    <lineage>
        <taxon>Eukaryota</taxon>
        <taxon>Metazoa</taxon>
        <taxon>Ecdysozoa</taxon>
        <taxon>Arthropoda</taxon>
        <taxon>Crustacea</taxon>
        <taxon>Branchiopoda</taxon>
        <taxon>Diplostraca</taxon>
        <taxon>Cladocera</taxon>
        <taxon>Anomopoda</taxon>
        <taxon>Daphniidae</taxon>
        <taxon>Daphnia</taxon>
    </lineage>
</organism>
<evidence type="ECO:0000313" key="3">
    <source>
        <dbReference type="Proteomes" id="UP000789390"/>
    </source>
</evidence>
<dbReference type="PANTHER" id="PTHR23324">
    <property type="entry name" value="SEC14 RELATED PROTEIN"/>
    <property type="match status" value="1"/>
</dbReference>
<evidence type="ECO:0000259" key="1">
    <source>
        <dbReference type="PROSITE" id="PS50866"/>
    </source>
</evidence>
<feature type="domain" description="GOLD" evidence="1">
    <location>
        <begin position="18"/>
        <end position="119"/>
    </location>
</feature>
<dbReference type="GO" id="GO:0005737">
    <property type="term" value="C:cytoplasm"/>
    <property type="evidence" value="ECO:0007669"/>
    <property type="project" value="TreeGrafter"/>
</dbReference>
<reference evidence="2" key="1">
    <citation type="submission" date="2021-11" db="EMBL/GenBank/DDBJ databases">
        <authorList>
            <person name="Schell T."/>
        </authorList>
    </citation>
    <scope>NUCLEOTIDE SEQUENCE</scope>
    <source>
        <strain evidence="2">M5</strain>
    </source>
</reference>
<dbReference type="Gene3D" id="2.60.120.680">
    <property type="entry name" value="GOLD domain"/>
    <property type="match status" value="1"/>
</dbReference>